<dbReference type="Proteomes" id="UP000572680">
    <property type="component" value="Unassembled WGS sequence"/>
</dbReference>
<dbReference type="EMBL" id="JACJIA010000014">
    <property type="protein sequence ID" value="MBA8956215.1"/>
    <property type="molecule type" value="Genomic_DNA"/>
</dbReference>
<proteinExistence type="predicted"/>
<sequence>MKVALVAVVVAAFAILHLQGYDDDRLPIDSVTAGDRPSPVLFPDGPGFAYRMSAGQAIDSTYRLPRLKRRWTDRLNAGSYYLHGAVEFRTDRPCASSARIEWRLNRQRDRLPLTHQVQFAALSVDRESLRLTARLDSPGPCTGTLRFRHPMVANVPPYKDGETRQSPTLETVDLSRWGGPSA</sequence>
<dbReference type="AlphaFoldDB" id="A0A7W3QQY1"/>
<dbReference type="RefSeq" id="WP_182848147.1">
    <property type="nucleotide sequence ID" value="NZ_BAAALP010000007.1"/>
</dbReference>
<comment type="caution">
    <text evidence="1">The sequence shown here is derived from an EMBL/GenBank/DDBJ whole genome shotgun (WGS) entry which is preliminary data.</text>
</comment>
<organism evidence="1 2">
    <name type="scientific">Actinomadura namibiensis</name>
    <dbReference type="NCBI Taxonomy" id="182080"/>
    <lineage>
        <taxon>Bacteria</taxon>
        <taxon>Bacillati</taxon>
        <taxon>Actinomycetota</taxon>
        <taxon>Actinomycetes</taxon>
        <taxon>Streptosporangiales</taxon>
        <taxon>Thermomonosporaceae</taxon>
        <taxon>Actinomadura</taxon>
    </lineage>
</organism>
<reference evidence="1 2" key="1">
    <citation type="submission" date="2020-08" db="EMBL/GenBank/DDBJ databases">
        <title>Genomic Encyclopedia of Type Strains, Phase IV (KMG-IV): sequencing the most valuable type-strain genomes for metagenomic binning, comparative biology and taxonomic classification.</title>
        <authorList>
            <person name="Goeker M."/>
        </authorList>
    </citation>
    <scope>NUCLEOTIDE SEQUENCE [LARGE SCALE GENOMIC DNA]</scope>
    <source>
        <strain evidence="1 2">DSM 44197</strain>
    </source>
</reference>
<accession>A0A7W3QQY1</accession>
<gene>
    <name evidence="1" type="ORF">HNR61_007897</name>
</gene>
<name>A0A7W3QQY1_ACTNM</name>
<evidence type="ECO:0000313" key="2">
    <source>
        <dbReference type="Proteomes" id="UP000572680"/>
    </source>
</evidence>
<protein>
    <submittedName>
        <fullName evidence="1">Uncharacterized protein</fullName>
    </submittedName>
</protein>
<evidence type="ECO:0000313" key="1">
    <source>
        <dbReference type="EMBL" id="MBA8956215.1"/>
    </source>
</evidence>
<keyword evidence="2" id="KW-1185">Reference proteome</keyword>